<organism evidence="3 4">
    <name type="scientific">Lentibacillus persicus</name>
    <dbReference type="NCBI Taxonomy" id="640948"/>
    <lineage>
        <taxon>Bacteria</taxon>
        <taxon>Bacillati</taxon>
        <taxon>Bacillota</taxon>
        <taxon>Bacilli</taxon>
        <taxon>Bacillales</taxon>
        <taxon>Bacillaceae</taxon>
        <taxon>Lentibacillus</taxon>
    </lineage>
</organism>
<name>A0A1I1ZSF3_9BACI</name>
<accession>A0A1I1ZSF3</accession>
<dbReference type="STRING" id="640948.SAMN05216238_11312"/>
<gene>
    <name evidence="3" type="ORF">SAMN05216238_11312</name>
</gene>
<dbReference type="EMBL" id="FOMR01000013">
    <property type="protein sequence ID" value="SFE33400.1"/>
    <property type="molecule type" value="Genomic_DNA"/>
</dbReference>
<protein>
    <submittedName>
        <fullName evidence="3">Uncharacterized protein</fullName>
    </submittedName>
</protein>
<proteinExistence type="predicted"/>
<evidence type="ECO:0000313" key="3">
    <source>
        <dbReference type="EMBL" id="SFE33400.1"/>
    </source>
</evidence>
<keyword evidence="4" id="KW-1185">Reference proteome</keyword>
<feature type="signal peptide" evidence="2">
    <location>
        <begin position="1"/>
        <end position="39"/>
    </location>
</feature>
<feature type="region of interest" description="Disordered" evidence="1">
    <location>
        <begin position="38"/>
        <end position="58"/>
    </location>
</feature>
<dbReference type="PROSITE" id="PS51257">
    <property type="entry name" value="PROKAR_LIPOPROTEIN"/>
    <property type="match status" value="1"/>
</dbReference>
<dbReference type="AlphaFoldDB" id="A0A1I1ZSF3"/>
<keyword evidence="2" id="KW-0732">Signal</keyword>
<feature type="chain" id="PRO_5011755946" evidence="2">
    <location>
        <begin position="40"/>
        <end position="206"/>
    </location>
</feature>
<evidence type="ECO:0000256" key="1">
    <source>
        <dbReference type="SAM" id="MobiDB-lite"/>
    </source>
</evidence>
<reference evidence="4" key="1">
    <citation type="submission" date="2016-10" db="EMBL/GenBank/DDBJ databases">
        <authorList>
            <person name="Varghese N."/>
            <person name="Submissions S."/>
        </authorList>
    </citation>
    <scope>NUCLEOTIDE SEQUENCE [LARGE SCALE GENOMIC DNA]</scope>
    <source>
        <strain evidence="4">DSM 22530</strain>
    </source>
</reference>
<evidence type="ECO:0000256" key="2">
    <source>
        <dbReference type="SAM" id="SignalP"/>
    </source>
</evidence>
<dbReference type="Proteomes" id="UP000199474">
    <property type="component" value="Unassembled WGS sequence"/>
</dbReference>
<sequence>MSKGYMGDDGNLIRKRTLLTLVLIAGLLMLSACSGTDSAAENNSDEATENKPKAGLNETTLDDVMTKKDNDEAFYVLIYDAKQEYVKNTKLLEAYDEALKKEDMKVFHLNIRDANEQTISQLYEEYESHSGSSHNPFEDGGLSVVFNGDFNSAFEYHGKSWNLNRLIGEMGSEEDTFFDDDRNSIIQESIQYNLDYVKGEEIELTY</sequence>
<evidence type="ECO:0000313" key="4">
    <source>
        <dbReference type="Proteomes" id="UP000199474"/>
    </source>
</evidence>